<evidence type="ECO:0000256" key="1">
    <source>
        <dbReference type="ARBA" id="ARBA00023015"/>
    </source>
</evidence>
<keyword evidence="3" id="KW-0804">Transcription</keyword>
<dbReference type="GO" id="GO:0000976">
    <property type="term" value="F:transcription cis-regulatory region binding"/>
    <property type="evidence" value="ECO:0007669"/>
    <property type="project" value="TreeGrafter"/>
</dbReference>
<dbReference type="SUPFAM" id="SSF53822">
    <property type="entry name" value="Periplasmic binding protein-like I"/>
    <property type="match status" value="1"/>
</dbReference>
<protein>
    <submittedName>
        <fullName evidence="5">LacI family transcriptional regulator</fullName>
    </submittedName>
</protein>
<dbReference type="SMART" id="SM00354">
    <property type="entry name" value="HTH_LACI"/>
    <property type="match status" value="1"/>
</dbReference>
<proteinExistence type="predicted"/>
<evidence type="ECO:0000313" key="6">
    <source>
        <dbReference type="Proteomes" id="UP000244496"/>
    </source>
</evidence>
<evidence type="ECO:0000259" key="4">
    <source>
        <dbReference type="PROSITE" id="PS50932"/>
    </source>
</evidence>
<dbReference type="Pfam" id="PF13377">
    <property type="entry name" value="Peripla_BP_3"/>
    <property type="match status" value="1"/>
</dbReference>
<dbReference type="Gene3D" id="3.40.50.2300">
    <property type="match status" value="2"/>
</dbReference>
<organism evidence="5 6">
    <name type="scientific">Paragemmobacter aquarius</name>
    <dbReference type="NCBI Taxonomy" id="2169400"/>
    <lineage>
        <taxon>Bacteria</taxon>
        <taxon>Pseudomonadati</taxon>
        <taxon>Pseudomonadota</taxon>
        <taxon>Alphaproteobacteria</taxon>
        <taxon>Rhodobacterales</taxon>
        <taxon>Paracoccaceae</taxon>
        <taxon>Paragemmobacter</taxon>
    </lineage>
</organism>
<keyword evidence="6" id="KW-1185">Reference proteome</keyword>
<dbReference type="InterPro" id="IPR046335">
    <property type="entry name" value="LacI/GalR-like_sensor"/>
</dbReference>
<dbReference type="EMBL" id="CP028918">
    <property type="protein sequence ID" value="AWB49446.1"/>
    <property type="molecule type" value="Genomic_DNA"/>
</dbReference>
<gene>
    <name evidence="5" type="ORF">HYN69_13905</name>
</gene>
<dbReference type="PROSITE" id="PS50932">
    <property type="entry name" value="HTH_LACI_2"/>
    <property type="match status" value="1"/>
</dbReference>
<keyword evidence="2" id="KW-0238">DNA-binding</keyword>
<accession>A0A2S0UNQ2</accession>
<evidence type="ECO:0000256" key="3">
    <source>
        <dbReference type="ARBA" id="ARBA00023163"/>
    </source>
</evidence>
<name>A0A2S0UNQ2_9RHOB</name>
<dbReference type="PANTHER" id="PTHR30146">
    <property type="entry name" value="LACI-RELATED TRANSCRIPTIONAL REPRESSOR"/>
    <property type="match status" value="1"/>
</dbReference>
<dbReference type="Gene3D" id="1.10.260.40">
    <property type="entry name" value="lambda repressor-like DNA-binding domains"/>
    <property type="match status" value="1"/>
</dbReference>
<dbReference type="KEGG" id="geh:HYN69_13905"/>
<dbReference type="RefSeq" id="WP_108436263.1">
    <property type="nucleotide sequence ID" value="NZ_CP028918.1"/>
</dbReference>
<evidence type="ECO:0000313" key="5">
    <source>
        <dbReference type="EMBL" id="AWB49446.1"/>
    </source>
</evidence>
<dbReference type="GO" id="GO:0003700">
    <property type="term" value="F:DNA-binding transcription factor activity"/>
    <property type="evidence" value="ECO:0007669"/>
    <property type="project" value="TreeGrafter"/>
</dbReference>
<dbReference type="SUPFAM" id="SSF47413">
    <property type="entry name" value="lambda repressor-like DNA-binding domains"/>
    <property type="match status" value="1"/>
</dbReference>
<evidence type="ECO:0000256" key="2">
    <source>
        <dbReference type="ARBA" id="ARBA00023125"/>
    </source>
</evidence>
<dbReference type="Proteomes" id="UP000244496">
    <property type="component" value="Chromosome"/>
</dbReference>
<feature type="domain" description="HTH lacI-type" evidence="4">
    <location>
        <begin position="6"/>
        <end position="60"/>
    </location>
</feature>
<dbReference type="PANTHER" id="PTHR30146:SF109">
    <property type="entry name" value="HTH-TYPE TRANSCRIPTIONAL REGULATOR GALS"/>
    <property type="match status" value="1"/>
</dbReference>
<dbReference type="CDD" id="cd06291">
    <property type="entry name" value="PBP1_Qymf-like"/>
    <property type="match status" value="1"/>
</dbReference>
<dbReference type="InterPro" id="IPR010982">
    <property type="entry name" value="Lambda_DNA-bd_dom_sf"/>
</dbReference>
<keyword evidence="1" id="KW-0805">Transcription regulation</keyword>
<dbReference type="InterPro" id="IPR000843">
    <property type="entry name" value="HTH_LacI"/>
</dbReference>
<reference evidence="5 6" key="1">
    <citation type="submission" date="2018-04" db="EMBL/GenBank/DDBJ databases">
        <title>Genome sequencing of Gemmobacter.</title>
        <authorList>
            <person name="Yi H."/>
            <person name="Baek M.-G."/>
        </authorList>
    </citation>
    <scope>NUCLEOTIDE SEQUENCE [LARGE SCALE GENOMIC DNA]</scope>
    <source>
        <strain evidence="5 6">HYN0069</strain>
    </source>
</reference>
<dbReference type="InterPro" id="IPR028082">
    <property type="entry name" value="Peripla_BP_I"/>
</dbReference>
<dbReference type="CDD" id="cd01392">
    <property type="entry name" value="HTH_LacI"/>
    <property type="match status" value="1"/>
</dbReference>
<dbReference type="AlphaFoldDB" id="A0A2S0UNQ2"/>
<dbReference type="Pfam" id="PF00356">
    <property type="entry name" value="LacI"/>
    <property type="match status" value="1"/>
</dbReference>
<sequence>MEFALAGIRDIATRAGASIATVSRVINGSGYVSPSMRARIETVITEMQFRPNAGAASMRRGKSRMVGVLLPALDVKFFGILAHVIEQALFARGYHAFICCSSESPDREAEYIAAMLAQRVDGVIIASVTSDTVTAARLTAAGVPIVAVDRAIAGAVTVKADHYAGGRLMAGHLLGLGHRSIAVTGAPEHSTPVTERLAGVRDALAAAGLEPVAVRLGDEHGFEACRDLAAGMLDDGVEADAVIGLTDLAAIGAIHALHERGVAVPQDVSVIGFDDMPMARYVIPQLTTVAQPIREIGALAVEQIVRLMTGEPLSEEQPPALSVIERGTTARRPA</sequence>